<dbReference type="Gene3D" id="3.10.180.10">
    <property type="entry name" value="2,3-Dihydroxybiphenyl 1,2-Dioxygenase, domain 1"/>
    <property type="match status" value="1"/>
</dbReference>
<dbReference type="Pfam" id="PF00903">
    <property type="entry name" value="Glyoxalase"/>
    <property type="match status" value="1"/>
</dbReference>
<evidence type="ECO:0000313" key="2">
    <source>
        <dbReference type="EMBL" id="PSR57208.1"/>
    </source>
</evidence>
<organism evidence="2 3">
    <name type="scientific">Adhaeribacter arboris</name>
    <dbReference type="NCBI Taxonomy" id="2072846"/>
    <lineage>
        <taxon>Bacteria</taxon>
        <taxon>Pseudomonadati</taxon>
        <taxon>Bacteroidota</taxon>
        <taxon>Cytophagia</taxon>
        <taxon>Cytophagales</taxon>
        <taxon>Hymenobacteraceae</taxon>
        <taxon>Adhaeribacter</taxon>
    </lineage>
</organism>
<dbReference type="Proteomes" id="UP000240357">
    <property type="component" value="Unassembled WGS sequence"/>
</dbReference>
<dbReference type="EMBL" id="PYFT01000001">
    <property type="protein sequence ID" value="PSR57208.1"/>
    <property type="molecule type" value="Genomic_DNA"/>
</dbReference>
<dbReference type="PANTHER" id="PTHR21366:SF22">
    <property type="entry name" value="VOC DOMAIN-CONTAINING PROTEIN"/>
    <property type="match status" value="1"/>
</dbReference>
<proteinExistence type="predicted"/>
<dbReference type="InterPro" id="IPR029068">
    <property type="entry name" value="Glyas_Bleomycin-R_OHBP_Dase"/>
</dbReference>
<dbReference type="PANTHER" id="PTHR21366">
    <property type="entry name" value="GLYOXALASE FAMILY PROTEIN"/>
    <property type="match status" value="1"/>
</dbReference>
<dbReference type="SUPFAM" id="SSF54593">
    <property type="entry name" value="Glyoxalase/Bleomycin resistance protein/Dihydroxybiphenyl dioxygenase"/>
    <property type="match status" value="1"/>
</dbReference>
<accession>A0A2T2YNZ2</accession>
<dbReference type="PROSITE" id="PS51819">
    <property type="entry name" value="VOC"/>
    <property type="match status" value="1"/>
</dbReference>
<reference evidence="2 3" key="1">
    <citation type="submission" date="2018-03" db="EMBL/GenBank/DDBJ databases">
        <title>Adhaeribacter sp. HMF7605 Genome sequencing and assembly.</title>
        <authorList>
            <person name="Kang H."/>
            <person name="Kang J."/>
            <person name="Cha I."/>
            <person name="Kim H."/>
            <person name="Joh K."/>
        </authorList>
    </citation>
    <scope>NUCLEOTIDE SEQUENCE [LARGE SCALE GENOMIC DNA]</scope>
    <source>
        <strain evidence="2 3">HMF7605</strain>
    </source>
</reference>
<feature type="domain" description="VOC" evidence="1">
    <location>
        <begin position="5"/>
        <end position="125"/>
    </location>
</feature>
<gene>
    <name evidence="2" type="ORF">AHMF7605_07335</name>
</gene>
<dbReference type="InterPro" id="IPR050383">
    <property type="entry name" value="GlyoxalaseI/FosfomycinResist"/>
</dbReference>
<evidence type="ECO:0000259" key="1">
    <source>
        <dbReference type="PROSITE" id="PS51819"/>
    </source>
</evidence>
<keyword evidence="3" id="KW-1185">Reference proteome</keyword>
<dbReference type="OrthoDB" id="192739at2"/>
<protein>
    <submittedName>
        <fullName evidence="2">Glyoxalase</fullName>
    </submittedName>
</protein>
<sequence>MEFAKIKETCLYVTDLERSKEFYHAQLGLPIISEVPGRHLFLRAGSSVLLCFLAEVSRQSTEVPPHFGSGQLHVAFETSPAEYPKWKEKIEALQIPIEHEHNWGNGYLSFYFRDPDQHCLEIVMTGMWE</sequence>
<dbReference type="AlphaFoldDB" id="A0A2T2YNZ2"/>
<evidence type="ECO:0000313" key="3">
    <source>
        <dbReference type="Proteomes" id="UP000240357"/>
    </source>
</evidence>
<dbReference type="RefSeq" id="WP_106933382.1">
    <property type="nucleotide sequence ID" value="NZ_PYFT01000001.1"/>
</dbReference>
<comment type="caution">
    <text evidence="2">The sequence shown here is derived from an EMBL/GenBank/DDBJ whole genome shotgun (WGS) entry which is preliminary data.</text>
</comment>
<dbReference type="InterPro" id="IPR004360">
    <property type="entry name" value="Glyas_Fos-R_dOase_dom"/>
</dbReference>
<dbReference type="InterPro" id="IPR037523">
    <property type="entry name" value="VOC_core"/>
</dbReference>
<name>A0A2T2YNZ2_9BACT</name>